<evidence type="ECO:0000256" key="8">
    <source>
        <dbReference type="SAM" id="MobiDB-lite"/>
    </source>
</evidence>
<feature type="region of interest" description="Disordered" evidence="8">
    <location>
        <begin position="555"/>
        <end position="624"/>
    </location>
</feature>
<keyword evidence="11" id="KW-1185">Reference proteome</keyword>
<dbReference type="PANTHER" id="PTHR31488:SF1">
    <property type="entry name" value="C-MANNOSYLTRANSFERASE DPY19L1"/>
    <property type="match status" value="1"/>
</dbReference>
<feature type="transmembrane region" description="Helical" evidence="9">
    <location>
        <begin position="202"/>
        <end position="222"/>
    </location>
</feature>
<dbReference type="AlphaFoldDB" id="A0A1A9ZID6"/>
<dbReference type="EnsemblMetazoa" id="GPAI015548-RA">
    <property type="protein sequence ID" value="GPAI015548-PA"/>
    <property type="gene ID" value="GPAI015548"/>
</dbReference>
<keyword evidence="7 9" id="KW-0472">Membrane</keyword>
<feature type="transmembrane region" description="Helical" evidence="9">
    <location>
        <begin position="301"/>
        <end position="319"/>
    </location>
</feature>
<dbReference type="GO" id="GO:0005637">
    <property type="term" value="C:nuclear inner membrane"/>
    <property type="evidence" value="ECO:0007669"/>
    <property type="project" value="TreeGrafter"/>
</dbReference>
<feature type="transmembrane region" description="Helical" evidence="9">
    <location>
        <begin position="264"/>
        <end position="289"/>
    </location>
</feature>
<proteinExistence type="inferred from homology"/>
<dbReference type="Pfam" id="PF10034">
    <property type="entry name" value="Dpy19"/>
    <property type="match status" value="1"/>
</dbReference>
<dbReference type="PANTHER" id="PTHR31488">
    <property type="entry name" value="DPY-19-LIKE 1, LIKE (H. SAPIENS)"/>
    <property type="match status" value="1"/>
</dbReference>
<evidence type="ECO:0000313" key="11">
    <source>
        <dbReference type="Proteomes" id="UP000092445"/>
    </source>
</evidence>
<comment type="subcellular location">
    <subcellularLocation>
        <location evidence="1">Membrane</location>
        <topology evidence="1">Multi-pass membrane protein</topology>
    </subcellularLocation>
</comment>
<feature type="transmembrane region" description="Helical" evidence="9">
    <location>
        <begin position="6"/>
        <end position="24"/>
    </location>
</feature>
<keyword evidence="5 9" id="KW-0812">Transmembrane</keyword>
<feature type="transmembrane region" description="Helical" evidence="9">
    <location>
        <begin position="634"/>
        <end position="650"/>
    </location>
</feature>
<evidence type="ECO:0008006" key="12">
    <source>
        <dbReference type="Google" id="ProtNLM"/>
    </source>
</evidence>
<feature type="compositionally biased region" description="Polar residues" evidence="8">
    <location>
        <begin position="608"/>
        <end position="618"/>
    </location>
</feature>
<sequence length="877" mass="102376">MNQQKLLLMLGQSLIGTGFFFLYIQHVRSVFETRTNIAHLTQLERESLFRGEDALYYSFYKTLTEAPDFMSGIERLQNLTDIEYPRNVNVIHRFHVLPELIIGALYHFLRSHQRLGLLSLFSCWRSDDIRLTLEYGNCEGQAMQFYTECVWLLGGFTMLLIYMYGLLLSRNMFGGIYAVTSYIMFHSFASKIYESPAARENFAFPAIFMQMFYLCFCINQLYERKAHSLSILTVSLQVILSLFLVHLMFLSLQQMVKMSFLTALALLCWQFSTVIFASQILIMMVPWILNSTTQTRLVNVFINEYAATHLMAIWLAYSMSDGNKRYIFAWQLGPAIGLFFISMIRFSKQQSSSPSHDDNNIGFSLKILPMGFLISIFSFCTIIDIFEATGFVRSIENTYILYRDLVIHWLLQMKVNFVTTLTACKPEYKRMDCFQLWDFVKTLVVKPYCMYGVVMLAKFFRKWRKSTEPPEEPKADVIERAKNYILEDFLEEHHISMTDILNKKNEHIILEFLDLLAKCGYDYELYKKEKAKLKKEKPNDHLQFLNDIKKLKEQIQENHKKSSEEKGRDEIHRESTEETIEQRERKEKTGNENGKKISSPGASKRATTRLTSASSQETHASDSDDEGHYDYRQFHYVYSFLQMAVFTVIGLSIKKLFFLCFTQGCVLTSTICSLLLSGKQRNLFWSAYLYVFLASVIHPGIVNIQDEYYPNKNVANQNLQLDSMLEWIKMNTEKDAVFAGPVDIIGTVHLTTRRPIVNHAHLEIRQMSDRTEHVYSVFSRQQSSDIYNQCSQLKIQYLILSTKDCTNEINDECDLLSIWDDMQPAYRKYPQFCSELLNKNIPSFLKVFSNEKYAIVKMFSHSVQINLKFNKMPEKDM</sequence>
<feature type="transmembrane region" description="Helical" evidence="9">
    <location>
        <begin position="683"/>
        <end position="702"/>
    </location>
</feature>
<organism evidence="10 11">
    <name type="scientific">Glossina pallidipes</name>
    <name type="common">Tsetse fly</name>
    <dbReference type="NCBI Taxonomy" id="7398"/>
    <lineage>
        <taxon>Eukaryota</taxon>
        <taxon>Metazoa</taxon>
        <taxon>Ecdysozoa</taxon>
        <taxon>Arthropoda</taxon>
        <taxon>Hexapoda</taxon>
        <taxon>Insecta</taxon>
        <taxon>Pterygota</taxon>
        <taxon>Neoptera</taxon>
        <taxon>Endopterygota</taxon>
        <taxon>Diptera</taxon>
        <taxon>Brachycera</taxon>
        <taxon>Muscomorpha</taxon>
        <taxon>Hippoboscoidea</taxon>
        <taxon>Glossinidae</taxon>
        <taxon>Glossina</taxon>
    </lineage>
</organism>
<name>A0A1A9ZID6_GLOPL</name>
<evidence type="ECO:0000256" key="5">
    <source>
        <dbReference type="ARBA" id="ARBA00022692"/>
    </source>
</evidence>
<feature type="transmembrane region" description="Helical" evidence="9">
    <location>
        <begin position="149"/>
        <end position="167"/>
    </location>
</feature>
<evidence type="ECO:0000256" key="7">
    <source>
        <dbReference type="ARBA" id="ARBA00023136"/>
    </source>
</evidence>
<evidence type="ECO:0000256" key="3">
    <source>
        <dbReference type="ARBA" id="ARBA00022676"/>
    </source>
</evidence>
<evidence type="ECO:0000313" key="10">
    <source>
        <dbReference type="EnsemblMetazoa" id="GPAI015548-PA"/>
    </source>
</evidence>
<keyword evidence="6 9" id="KW-1133">Transmembrane helix</keyword>
<dbReference type="InterPro" id="IPR018732">
    <property type="entry name" value="Dpy-19/Dpy-19-like"/>
</dbReference>
<reference evidence="11" key="1">
    <citation type="submission" date="2014-03" db="EMBL/GenBank/DDBJ databases">
        <authorList>
            <person name="Aksoy S."/>
            <person name="Warren W."/>
            <person name="Wilson R.K."/>
        </authorList>
    </citation>
    <scope>NUCLEOTIDE SEQUENCE [LARGE SCALE GENOMIC DNA]</scope>
    <source>
        <strain evidence="11">IAEA</strain>
    </source>
</reference>
<dbReference type="STRING" id="7398.A0A1A9ZID6"/>
<evidence type="ECO:0000256" key="9">
    <source>
        <dbReference type="SAM" id="Phobius"/>
    </source>
</evidence>
<evidence type="ECO:0000256" key="2">
    <source>
        <dbReference type="ARBA" id="ARBA00008744"/>
    </source>
</evidence>
<keyword evidence="3" id="KW-0328">Glycosyltransferase</keyword>
<dbReference type="GO" id="GO:0000030">
    <property type="term" value="F:mannosyltransferase activity"/>
    <property type="evidence" value="ECO:0007669"/>
    <property type="project" value="TreeGrafter"/>
</dbReference>
<protein>
    <recommendedName>
        <fullName evidence="12">C-mannosyltransferase dpy-19</fullName>
    </recommendedName>
</protein>
<keyword evidence="4" id="KW-0808">Transferase</keyword>
<evidence type="ECO:0000256" key="6">
    <source>
        <dbReference type="ARBA" id="ARBA00022989"/>
    </source>
</evidence>
<evidence type="ECO:0000256" key="4">
    <source>
        <dbReference type="ARBA" id="ARBA00022679"/>
    </source>
</evidence>
<dbReference type="VEuPathDB" id="VectorBase:GPAI015548"/>
<feature type="transmembrane region" description="Helical" evidence="9">
    <location>
        <begin position="173"/>
        <end position="190"/>
    </location>
</feature>
<feature type="transmembrane region" description="Helical" evidence="9">
    <location>
        <begin position="367"/>
        <end position="386"/>
    </location>
</feature>
<reference evidence="10" key="2">
    <citation type="submission" date="2020-05" db="UniProtKB">
        <authorList>
            <consortium name="EnsemblMetazoa"/>
        </authorList>
    </citation>
    <scope>IDENTIFICATION</scope>
    <source>
        <strain evidence="10">IAEA</strain>
    </source>
</reference>
<feature type="transmembrane region" description="Helical" evidence="9">
    <location>
        <begin position="326"/>
        <end position="347"/>
    </location>
</feature>
<accession>A0A1A9ZID6</accession>
<feature type="transmembrane region" description="Helical" evidence="9">
    <location>
        <begin position="228"/>
        <end position="252"/>
    </location>
</feature>
<evidence type="ECO:0000256" key="1">
    <source>
        <dbReference type="ARBA" id="ARBA00004141"/>
    </source>
</evidence>
<feature type="compositionally biased region" description="Basic and acidic residues" evidence="8">
    <location>
        <begin position="555"/>
        <end position="595"/>
    </location>
</feature>
<feature type="transmembrane region" description="Helical" evidence="9">
    <location>
        <begin position="656"/>
        <end position="676"/>
    </location>
</feature>
<comment type="similarity">
    <text evidence="2">Belongs to the dpy-19 family.</text>
</comment>
<dbReference type="Proteomes" id="UP000092445">
    <property type="component" value="Unassembled WGS sequence"/>
</dbReference>